<evidence type="ECO:0000313" key="1">
    <source>
        <dbReference type="EMBL" id="GAI82129.1"/>
    </source>
</evidence>
<dbReference type="EMBL" id="BARW01014967">
    <property type="protein sequence ID" value="GAI82129.1"/>
    <property type="molecule type" value="Genomic_DNA"/>
</dbReference>
<accession>X1TQ18</accession>
<dbReference type="InterPro" id="IPR004155">
    <property type="entry name" value="PBS_lyase_HEAT"/>
</dbReference>
<sequence length="187" mass="20702">RKLTRSEKVALSQEEQRVWDRFLGKHLSSQAVTPTEADADALAAMGDKIIPYIEDQFGKAAGVPRTYGKSEYWLIIVLARIGSPRAIESIVTVLEHKWGGAVGTNRETAAKALVWLGAKDKVPELEAAIADHERLVAQSKDPERYGVEVINMKQYLELLKKGEGKRDKSKFPFGLSLINDAIALPSF</sequence>
<gene>
    <name evidence="1" type="ORF">S12H4_26392</name>
</gene>
<name>X1TQ18_9ZZZZ</name>
<reference evidence="1" key="1">
    <citation type="journal article" date="2014" name="Front. Microbiol.">
        <title>High frequency of phylogenetically diverse reductive dehalogenase-homologous genes in deep subseafloor sedimentary metagenomes.</title>
        <authorList>
            <person name="Kawai M."/>
            <person name="Futagami T."/>
            <person name="Toyoda A."/>
            <person name="Takaki Y."/>
            <person name="Nishi S."/>
            <person name="Hori S."/>
            <person name="Arai W."/>
            <person name="Tsubouchi T."/>
            <person name="Morono Y."/>
            <person name="Uchiyama I."/>
            <person name="Ito T."/>
            <person name="Fujiyama A."/>
            <person name="Inagaki F."/>
            <person name="Takami H."/>
        </authorList>
    </citation>
    <scope>NUCLEOTIDE SEQUENCE</scope>
    <source>
        <strain evidence="1">Expedition CK06-06</strain>
    </source>
</reference>
<comment type="caution">
    <text evidence="1">The sequence shown here is derived from an EMBL/GenBank/DDBJ whole genome shotgun (WGS) entry which is preliminary data.</text>
</comment>
<dbReference type="Gene3D" id="1.25.10.10">
    <property type="entry name" value="Leucine-rich Repeat Variant"/>
    <property type="match status" value="1"/>
</dbReference>
<proteinExistence type="predicted"/>
<dbReference type="InterPro" id="IPR011989">
    <property type="entry name" value="ARM-like"/>
</dbReference>
<feature type="non-terminal residue" evidence="1">
    <location>
        <position position="1"/>
    </location>
</feature>
<dbReference type="Pfam" id="PF03130">
    <property type="entry name" value="HEAT_PBS"/>
    <property type="match status" value="1"/>
</dbReference>
<dbReference type="AlphaFoldDB" id="X1TQ18"/>
<organism evidence="1">
    <name type="scientific">marine sediment metagenome</name>
    <dbReference type="NCBI Taxonomy" id="412755"/>
    <lineage>
        <taxon>unclassified sequences</taxon>
        <taxon>metagenomes</taxon>
        <taxon>ecological metagenomes</taxon>
    </lineage>
</organism>
<protein>
    <submittedName>
        <fullName evidence="1">Uncharacterized protein</fullName>
    </submittedName>
</protein>